<protein>
    <submittedName>
        <fullName evidence="2">Uncharacterized protein</fullName>
    </submittedName>
</protein>
<dbReference type="EMBL" id="JACHMF010000001">
    <property type="protein sequence ID" value="MBB4692750.1"/>
    <property type="molecule type" value="Genomic_DNA"/>
</dbReference>
<dbReference type="SUPFAM" id="SSF53474">
    <property type="entry name" value="alpha/beta-Hydrolases"/>
    <property type="match status" value="1"/>
</dbReference>
<gene>
    <name evidence="2" type="ORF">BKA14_002898</name>
</gene>
<feature type="compositionally biased region" description="Polar residues" evidence="1">
    <location>
        <begin position="1"/>
        <end position="10"/>
    </location>
</feature>
<proteinExistence type="predicted"/>
<evidence type="ECO:0000256" key="1">
    <source>
        <dbReference type="SAM" id="MobiDB-lite"/>
    </source>
</evidence>
<dbReference type="RefSeq" id="WP_184951443.1">
    <property type="nucleotide sequence ID" value="NZ_BOMC01000063.1"/>
</dbReference>
<sequence length="61" mass="6765">MRPTTRQPMNAFSHDGSGYPAIQNTRPQTIAYGLTDSPLFQLAWIAEQVGPGRPWTATRCC</sequence>
<dbReference type="Gene3D" id="3.40.50.1820">
    <property type="entry name" value="alpha/beta hydrolase"/>
    <property type="match status" value="1"/>
</dbReference>
<feature type="region of interest" description="Disordered" evidence="1">
    <location>
        <begin position="1"/>
        <end position="20"/>
    </location>
</feature>
<reference evidence="2 3" key="1">
    <citation type="submission" date="2020-08" db="EMBL/GenBank/DDBJ databases">
        <title>Sequencing the genomes of 1000 actinobacteria strains.</title>
        <authorList>
            <person name="Klenk H.-P."/>
        </authorList>
    </citation>
    <scope>NUCLEOTIDE SEQUENCE [LARGE SCALE GENOMIC DNA]</scope>
    <source>
        <strain evidence="2 3">DSM 45518</strain>
    </source>
</reference>
<organism evidence="2 3">
    <name type="scientific">Paractinoplanes abujensis</name>
    <dbReference type="NCBI Taxonomy" id="882441"/>
    <lineage>
        <taxon>Bacteria</taxon>
        <taxon>Bacillati</taxon>
        <taxon>Actinomycetota</taxon>
        <taxon>Actinomycetes</taxon>
        <taxon>Micromonosporales</taxon>
        <taxon>Micromonosporaceae</taxon>
        <taxon>Paractinoplanes</taxon>
    </lineage>
</organism>
<dbReference type="Proteomes" id="UP000542742">
    <property type="component" value="Unassembled WGS sequence"/>
</dbReference>
<accession>A0A7W7CSW1</accession>
<keyword evidence="3" id="KW-1185">Reference proteome</keyword>
<dbReference type="AlphaFoldDB" id="A0A7W7CSW1"/>
<evidence type="ECO:0000313" key="3">
    <source>
        <dbReference type="Proteomes" id="UP000542742"/>
    </source>
</evidence>
<name>A0A7W7CSW1_9ACTN</name>
<comment type="caution">
    <text evidence="2">The sequence shown here is derived from an EMBL/GenBank/DDBJ whole genome shotgun (WGS) entry which is preliminary data.</text>
</comment>
<evidence type="ECO:0000313" key="2">
    <source>
        <dbReference type="EMBL" id="MBB4692750.1"/>
    </source>
</evidence>
<dbReference type="InterPro" id="IPR029058">
    <property type="entry name" value="AB_hydrolase_fold"/>
</dbReference>